<dbReference type="PANTHER" id="PTHR31898:SF1">
    <property type="entry name" value="TLC DOMAIN-CONTAINING PROTEIN 5"/>
    <property type="match status" value="1"/>
</dbReference>
<dbReference type="GeneID" id="101738174"/>
<evidence type="ECO:0000256" key="3">
    <source>
        <dbReference type="ARBA" id="ARBA00022989"/>
    </source>
</evidence>
<dbReference type="PANTHER" id="PTHR31898">
    <property type="entry name" value="TRANSMEMBRANE PROTEIN 136"/>
    <property type="match status" value="1"/>
</dbReference>
<dbReference type="KEGG" id="bmor:101738174"/>
<dbReference type="EnsemblMetazoa" id="XM_004928223.3">
    <property type="protein sequence ID" value="XP_004928280.2"/>
    <property type="gene ID" value="LOC101738174"/>
</dbReference>
<dbReference type="GO" id="GO:0016020">
    <property type="term" value="C:membrane"/>
    <property type="evidence" value="ECO:0007669"/>
    <property type="project" value="UniProtKB-SubCell"/>
</dbReference>
<accession>A0A8R1WHZ4</accession>
<evidence type="ECO:0000313" key="8">
    <source>
        <dbReference type="EnsemblMetazoa" id="XP_004928280.2"/>
    </source>
</evidence>
<evidence type="ECO:0000313" key="9">
    <source>
        <dbReference type="Proteomes" id="UP000005204"/>
    </source>
</evidence>
<dbReference type="PROSITE" id="PS50922">
    <property type="entry name" value="TLC"/>
    <property type="match status" value="1"/>
</dbReference>
<dbReference type="RefSeq" id="XP_004928280.2">
    <property type="nucleotide sequence ID" value="XM_004928223.4"/>
</dbReference>
<dbReference type="SMART" id="SM00724">
    <property type="entry name" value="TLC"/>
    <property type="match status" value="1"/>
</dbReference>
<feature type="transmembrane region" description="Helical" evidence="6">
    <location>
        <begin position="198"/>
        <end position="220"/>
    </location>
</feature>
<evidence type="ECO:0000256" key="4">
    <source>
        <dbReference type="ARBA" id="ARBA00023136"/>
    </source>
</evidence>
<evidence type="ECO:0000256" key="6">
    <source>
        <dbReference type="SAM" id="Phobius"/>
    </source>
</evidence>
<feature type="transmembrane region" description="Helical" evidence="6">
    <location>
        <begin position="78"/>
        <end position="99"/>
    </location>
</feature>
<keyword evidence="2 5" id="KW-0812">Transmembrane</keyword>
<reference evidence="9" key="1">
    <citation type="journal article" date="2008" name="Insect Biochem. Mol. Biol.">
        <title>The genome of a lepidopteran model insect, the silkworm Bombyx mori.</title>
        <authorList>
            <consortium name="International Silkworm Genome Consortium"/>
        </authorList>
    </citation>
    <scope>NUCLEOTIDE SEQUENCE [LARGE SCALE GENOMIC DNA]</scope>
    <source>
        <strain evidence="9">p50T</strain>
    </source>
</reference>
<sequence length="244" mass="28338">MELGPELSTASLLKLISFVTWSWLYLWFARDGNKSPEWCSRAVTLLHGSVATVVGLYQCGAEAITPCRLTMKTTPWHYALMLWSWGYFAFDLLWCFVYWGDHYLMLVHHTSALVAVTVYTQKDYTGCTFACTLAFLEVTNPLLQLRWFLKSNGYAKTVLYTMVEVTYLVTFLFVRGILGTYIMMRILKSDIFDVDEKLISLVFYIVSVAFIYDIVGYVLYRYKPKIEGFKHFLEHAELILNEHL</sequence>
<feature type="transmembrane region" description="Helical" evidence="6">
    <location>
        <begin position="12"/>
        <end position="28"/>
    </location>
</feature>
<evidence type="ECO:0000256" key="5">
    <source>
        <dbReference type="PROSITE-ProRule" id="PRU00205"/>
    </source>
</evidence>
<organism evidence="8 9">
    <name type="scientific">Bombyx mori</name>
    <name type="common">Silk moth</name>
    <dbReference type="NCBI Taxonomy" id="7091"/>
    <lineage>
        <taxon>Eukaryota</taxon>
        <taxon>Metazoa</taxon>
        <taxon>Ecdysozoa</taxon>
        <taxon>Arthropoda</taxon>
        <taxon>Hexapoda</taxon>
        <taxon>Insecta</taxon>
        <taxon>Pterygota</taxon>
        <taxon>Neoptera</taxon>
        <taxon>Endopterygota</taxon>
        <taxon>Lepidoptera</taxon>
        <taxon>Glossata</taxon>
        <taxon>Ditrysia</taxon>
        <taxon>Bombycoidea</taxon>
        <taxon>Bombycidae</taxon>
        <taxon>Bombycinae</taxon>
        <taxon>Bombyx</taxon>
    </lineage>
</organism>
<keyword evidence="9" id="KW-1185">Reference proteome</keyword>
<proteinExistence type="predicted"/>
<evidence type="ECO:0000259" key="7">
    <source>
        <dbReference type="PROSITE" id="PS50922"/>
    </source>
</evidence>
<keyword evidence="3 6" id="KW-1133">Transmembrane helix</keyword>
<evidence type="ECO:0000256" key="2">
    <source>
        <dbReference type="ARBA" id="ARBA00022692"/>
    </source>
</evidence>
<comment type="subcellular location">
    <subcellularLocation>
        <location evidence="1">Membrane</location>
        <topology evidence="1">Multi-pass membrane protein</topology>
    </subcellularLocation>
</comment>
<feature type="domain" description="TLC" evidence="7">
    <location>
        <begin position="33"/>
        <end position="223"/>
    </location>
</feature>
<reference evidence="8" key="2">
    <citation type="submission" date="2022-06" db="UniProtKB">
        <authorList>
            <consortium name="EnsemblMetazoa"/>
        </authorList>
    </citation>
    <scope>IDENTIFICATION</scope>
    <source>
        <strain evidence="8">p50T (Dazao)</strain>
    </source>
</reference>
<feature type="transmembrane region" description="Helical" evidence="6">
    <location>
        <begin position="158"/>
        <end position="178"/>
    </location>
</feature>
<evidence type="ECO:0000256" key="1">
    <source>
        <dbReference type="ARBA" id="ARBA00004141"/>
    </source>
</evidence>
<protein>
    <recommendedName>
        <fullName evidence="7">TLC domain-containing protein</fullName>
    </recommendedName>
</protein>
<dbReference type="AlphaFoldDB" id="A0A8R1WHZ4"/>
<dbReference type="Proteomes" id="UP000005204">
    <property type="component" value="Unassembled WGS sequence"/>
</dbReference>
<dbReference type="InterPro" id="IPR006634">
    <property type="entry name" value="TLC-dom"/>
</dbReference>
<dbReference type="Pfam" id="PF03798">
    <property type="entry name" value="TRAM_LAG1_CLN8"/>
    <property type="match status" value="1"/>
</dbReference>
<keyword evidence="4 5" id="KW-0472">Membrane</keyword>
<dbReference type="InterPro" id="IPR042512">
    <property type="entry name" value="TLCD5"/>
</dbReference>
<name>A0A8R1WHZ4_BOMMO</name>